<reference evidence="1" key="1">
    <citation type="submission" date="2019-01" db="EMBL/GenBank/DDBJ databases">
        <title>Whole Genome Sequencing for Putative Detection of Antimicrobial Resistance and Potential Virulence Factors in Chryseobacterium indologenes isolated from Nile Tilapia in Tanzania.</title>
        <authorList>
            <person name="Mwega E."/>
            <person name="Mutoloki S."/>
            <person name="Mugimba K."/>
            <person name="Colquhoun D."/>
            <person name="Mdegela R."/>
            <person name="Evensen O."/>
            <person name="Wasteson Y."/>
        </authorList>
    </citation>
    <scope>NUCLEOTIDE SEQUENCE [LARGE SCALE GENOMIC DNA]</scope>
    <source>
        <strain evidence="1">StR 01</strain>
    </source>
</reference>
<name>A0A411DPU6_CHRID</name>
<organism evidence="1">
    <name type="scientific">Chryseobacterium indologenes</name>
    <name type="common">Flavobacterium indologenes</name>
    <dbReference type="NCBI Taxonomy" id="253"/>
    <lineage>
        <taxon>Bacteria</taxon>
        <taxon>Pseudomonadati</taxon>
        <taxon>Bacteroidota</taxon>
        <taxon>Flavobacteriia</taxon>
        <taxon>Flavobacteriales</taxon>
        <taxon>Weeksellaceae</taxon>
        <taxon>Chryseobacterium group</taxon>
        <taxon>Chryseobacterium</taxon>
    </lineage>
</organism>
<dbReference type="Pfam" id="PF18928">
    <property type="entry name" value="DUF5677"/>
    <property type="match status" value="1"/>
</dbReference>
<gene>
    <name evidence="1" type="ORF">EU348_14650</name>
</gene>
<dbReference type="InterPro" id="IPR043733">
    <property type="entry name" value="DUF5677"/>
</dbReference>
<dbReference type="AlphaFoldDB" id="A0A411DPU6"/>
<evidence type="ECO:0000313" key="1">
    <source>
        <dbReference type="EMBL" id="QBA22357.1"/>
    </source>
</evidence>
<dbReference type="EMBL" id="CP035532">
    <property type="protein sequence ID" value="QBA22357.1"/>
    <property type="molecule type" value="Genomic_DNA"/>
</dbReference>
<accession>A0A411DPU6</accession>
<sequence length="303" mass="35233">MKYKLSTNFAKTQIKEIDNIEYLISSIKSINKAFFELIQSLYTGQPQLEGREIFVETLSTRILTTTNSIVGLTGGIFLESNDKIATIQIIDFPSINILTRSIIESFLTLEYLFYNKLEEDEKEFRFLLWRISGYKARQNFFSEDGKIRGGEKVKKVLDSELEEIKELLNIIEKSQHYSNLEKKHLSKLSRYGIPRLKSWSELLESSMLKTDLFLTSYKLYSNYAHSEFISLIQCNGADVFNKGSYGNSLHLKNALRLVLYINCVSIIQLKKKFDYTNEVYDAFNLEQKNIIEFWNAFTIGELT</sequence>
<proteinExistence type="predicted"/>
<protein>
    <submittedName>
        <fullName evidence="1">Uncharacterized protein</fullName>
    </submittedName>
</protein>